<keyword evidence="2" id="KW-1185">Reference proteome</keyword>
<dbReference type="OrthoDB" id="3268725at2"/>
<protein>
    <recommendedName>
        <fullName evidence="3">Carrier domain-containing protein</fullName>
    </recommendedName>
</protein>
<dbReference type="KEGG" id="ahe:Arch_0712"/>
<dbReference type="STRING" id="644284.Arch_0712"/>
<evidence type="ECO:0000313" key="2">
    <source>
        <dbReference type="Proteomes" id="UP000000376"/>
    </source>
</evidence>
<evidence type="ECO:0000313" key="1">
    <source>
        <dbReference type="EMBL" id="ADH92445.1"/>
    </source>
</evidence>
<dbReference type="HOGENOM" id="CLU_2191508_0_0_11"/>
<name>D7BNE6_ARCHD</name>
<organism evidence="1 2">
    <name type="scientific">Arcanobacterium haemolyticum (strain ATCC 9345 / DSM 20595 / CCM 5947 / CCUG 17215 / LMG 16163 / NBRC 15585 / NCTC 8452 / 11018)</name>
    <dbReference type="NCBI Taxonomy" id="644284"/>
    <lineage>
        <taxon>Bacteria</taxon>
        <taxon>Bacillati</taxon>
        <taxon>Actinomycetota</taxon>
        <taxon>Actinomycetes</taxon>
        <taxon>Actinomycetales</taxon>
        <taxon>Actinomycetaceae</taxon>
        <taxon>Arcanobacterium</taxon>
    </lineage>
</organism>
<dbReference type="Proteomes" id="UP000000376">
    <property type="component" value="Chromosome"/>
</dbReference>
<proteinExistence type="predicted"/>
<dbReference type="Gene3D" id="1.10.1200.10">
    <property type="entry name" value="ACP-like"/>
    <property type="match status" value="1"/>
</dbReference>
<dbReference type="RefSeq" id="WP_013169943.1">
    <property type="nucleotide sequence ID" value="NC_014218.1"/>
</dbReference>
<gene>
    <name evidence="1" type="ordered locus">Arch_0712</name>
</gene>
<dbReference type="InterPro" id="IPR036736">
    <property type="entry name" value="ACP-like_sf"/>
</dbReference>
<accession>D7BNE6</accession>
<dbReference type="EMBL" id="CP002045">
    <property type="protein sequence ID" value="ADH92445.1"/>
    <property type="molecule type" value="Genomic_DNA"/>
</dbReference>
<reference evidence="1 2" key="1">
    <citation type="journal article" date="2010" name="Stand. Genomic Sci.">
        <title>Complete genome sequence of Arcanobacterium haemolyticum type strain (11018).</title>
        <authorList>
            <person name="Yasawong M."/>
            <person name="Teshima H."/>
            <person name="Lapidus A."/>
            <person name="Nolan M."/>
            <person name="Lucas S."/>
            <person name="Glavina Del Rio T."/>
            <person name="Tice H."/>
            <person name="Cheng J."/>
            <person name="Bruce D."/>
            <person name="Detter C."/>
            <person name="Tapia R."/>
            <person name="Han C."/>
            <person name="Goodwin L."/>
            <person name="Pitluck S."/>
            <person name="Liolios K."/>
            <person name="Ivanova N."/>
            <person name="Mavromatis K."/>
            <person name="Mikhailova N."/>
            <person name="Pati A."/>
            <person name="Chen A."/>
            <person name="Palaniappan K."/>
            <person name="Land M."/>
            <person name="Hauser L."/>
            <person name="Chang Y."/>
            <person name="Jeffries C."/>
            <person name="Rohde M."/>
            <person name="Sikorski J."/>
            <person name="Pukall R."/>
            <person name="Goker M."/>
            <person name="Woyke T."/>
            <person name="Bristow J."/>
            <person name="Eisen J."/>
            <person name="Markowitz V."/>
            <person name="Hugenholtz P."/>
            <person name="Kyrpides N."/>
            <person name="Klenk H."/>
        </authorList>
    </citation>
    <scope>NUCLEOTIDE SEQUENCE [LARGE SCALE GENOMIC DNA]</scope>
    <source>
        <strain evidence="2">ATCC 9345 / DSM 20595 / CCUG 17215 / LMG 16163 / NBRC 15585 / NCTC 8452 / 11018</strain>
    </source>
</reference>
<dbReference type="AlphaFoldDB" id="D7BNE6"/>
<sequence>MDNTDPRDLALAQIRVALDDIAPEINDDEIVPDARLVDDLGLDEVSVWALVTNVEMISKKHVADSAIHALSSVEDLMVLIMDEPATSQEDDAQDLASAAADLASLFNR</sequence>
<evidence type="ECO:0008006" key="3">
    <source>
        <dbReference type="Google" id="ProtNLM"/>
    </source>
</evidence>